<evidence type="ECO:0000313" key="2">
    <source>
        <dbReference type="EMBL" id="KAK3332022.1"/>
    </source>
</evidence>
<dbReference type="EMBL" id="JAUEPO010000002">
    <property type="protein sequence ID" value="KAK3332022.1"/>
    <property type="molecule type" value="Genomic_DNA"/>
</dbReference>
<evidence type="ECO:0000313" key="3">
    <source>
        <dbReference type="Proteomes" id="UP001286456"/>
    </source>
</evidence>
<feature type="compositionally biased region" description="Basic and acidic residues" evidence="1">
    <location>
        <begin position="68"/>
        <end position="88"/>
    </location>
</feature>
<dbReference type="AlphaFoldDB" id="A0AAE0IW27"/>
<keyword evidence="3" id="KW-1185">Reference proteome</keyword>
<reference evidence="2" key="2">
    <citation type="submission" date="2023-06" db="EMBL/GenBank/DDBJ databases">
        <authorList>
            <consortium name="Lawrence Berkeley National Laboratory"/>
            <person name="Haridas S."/>
            <person name="Hensen N."/>
            <person name="Bonometti L."/>
            <person name="Westerberg I."/>
            <person name="Brannstrom I.O."/>
            <person name="Guillou S."/>
            <person name="Cros-Aarteil S."/>
            <person name="Calhoun S."/>
            <person name="Kuo A."/>
            <person name="Mondo S."/>
            <person name="Pangilinan J."/>
            <person name="Riley R."/>
            <person name="Labutti K."/>
            <person name="Andreopoulos B."/>
            <person name="Lipzen A."/>
            <person name="Chen C."/>
            <person name="Yanf M."/>
            <person name="Daum C."/>
            <person name="Ng V."/>
            <person name="Clum A."/>
            <person name="Steindorff A."/>
            <person name="Ohm R."/>
            <person name="Martin F."/>
            <person name="Silar P."/>
            <person name="Natvig D."/>
            <person name="Lalanne C."/>
            <person name="Gautier V."/>
            <person name="Ament-Velasquez S.L."/>
            <person name="Kruys A."/>
            <person name="Hutchinson M.I."/>
            <person name="Powell A.J."/>
            <person name="Barry K."/>
            <person name="Miller A.N."/>
            <person name="Grigoriev I.V."/>
            <person name="Debuchy R."/>
            <person name="Gladieux P."/>
            <person name="Thoren M.H."/>
            <person name="Johannesson H."/>
        </authorList>
    </citation>
    <scope>NUCLEOTIDE SEQUENCE</scope>
    <source>
        <strain evidence="2">SMH4131-1</strain>
    </source>
</reference>
<accession>A0AAE0IW27</accession>
<sequence>MDLELYVFLRFPLPPRCSLRYSSTAGPGLASHQPRPLLLPPLARRRPSASAPCSNAQNNFTGLSATRQEWHWKSRGESRESPGSRQERRRASWYFPFPKRHAFPQANLGVTVRGGPTHTTCLSPCFKPAITAQAAPVLHASAPSTGDFAKTKSSTPRSHRCAKRGRGRPKNPKAPVRDYKNLIQLLPYPAATMEADPNDQGLDWTTAYSTSPLRGPLRRPLRMITDTTINPKEEMITDTPFFLTSGGNWTSTGNILVSKRYYFSYIYESFLSALGYCAINNISSHTLPSINPRGGFFKPIGKAPIHVWFPNGNIPPFWNSMSCPASPRRAFPLFWVERISRLPSGTTGRLNSTLRARSVTSDTLVFQKL</sequence>
<feature type="compositionally biased region" description="Polar residues" evidence="1">
    <location>
        <begin position="53"/>
        <end position="67"/>
    </location>
</feature>
<feature type="compositionally biased region" description="Basic residues" evidence="1">
    <location>
        <begin position="157"/>
        <end position="171"/>
    </location>
</feature>
<name>A0AAE0IW27_9PEZI</name>
<feature type="compositionally biased region" description="Low complexity" evidence="1">
    <location>
        <begin position="34"/>
        <end position="52"/>
    </location>
</feature>
<protein>
    <submittedName>
        <fullName evidence="2">Uncharacterized protein</fullName>
    </submittedName>
</protein>
<feature type="region of interest" description="Disordered" evidence="1">
    <location>
        <begin position="143"/>
        <end position="176"/>
    </location>
</feature>
<gene>
    <name evidence="2" type="ORF">B0T19DRAFT_92416</name>
</gene>
<feature type="region of interest" description="Disordered" evidence="1">
    <location>
        <begin position="25"/>
        <end position="88"/>
    </location>
</feature>
<reference evidence="2" key="1">
    <citation type="journal article" date="2023" name="Mol. Phylogenet. Evol.">
        <title>Genome-scale phylogeny and comparative genomics of the fungal order Sordariales.</title>
        <authorList>
            <person name="Hensen N."/>
            <person name="Bonometti L."/>
            <person name="Westerberg I."/>
            <person name="Brannstrom I.O."/>
            <person name="Guillou S."/>
            <person name="Cros-Aarteil S."/>
            <person name="Calhoun S."/>
            <person name="Haridas S."/>
            <person name="Kuo A."/>
            <person name="Mondo S."/>
            <person name="Pangilinan J."/>
            <person name="Riley R."/>
            <person name="LaButti K."/>
            <person name="Andreopoulos B."/>
            <person name="Lipzen A."/>
            <person name="Chen C."/>
            <person name="Yan M."/>
            <person name="Daum C."/>
            <person name="Ng V."/>
            <person name="Clum A."/>
            <person name="Steindorff A."/>
            <person name="Ohm R.A."/>
            <person name="Martin F."/>
            <person name="Silar P."/>
            <person name="Natvig D.O."/>
            <person name="Lalanne C."/>
            <person name="Gautier V."/>
            <person name="Ament-Velasquez S.L."/>
            <person name="Kruys A."/>
            <person name="Hutchinson M.I."/>
            <person name="Powell A.J."/>
            <person name="Barry K."/>
            <person name="Miller A.N."/>
            <person name="Grigoriev I.V."/>
            <person name="Debuchy R."/>
            <person name="Gladieux P."/>
            <person name="Hiltunen Thoren M."/>
            <person name="Johannesson H."/>
        </authorList>
    </citation>
    <scope>NUCLEOTIDE SEQUENCE</scope>
    <source>
        <strain evidence="2">SMH4131-1</strain>
    </source>
</reference>
<comment type="caution">
    <text evidence="2">The sequence shown here is derived from an EMBL/GenBank/DDBJ whole genome shotgun (WGS) entry which is preliminary data.</text>
</comment>
<organism evidence="2 3">
    <name type="scientific">Cercophora scortea</name>
    <dbReference type="NCBI Taxonomy" id="314031"/>
    <lineage>
        <taxon>Eukaryota</taxon>
        <taxon>Fungi</taxon>
        <taxon>Dikarya</taxon>
        <taxon>Ascomycota</taxon>
        <taxon>Pezizomycotina</taxon>
        <taxon>Sordariomycetes</taxon>
        <taxon>Sordariomycetidae</taxon>
        <taxon>Sordariales</taxon>
        <taxon>Lasiosphaeriaceae</taxon>
        <taxon>Cercophora</taxon>
    </lineage>
</organism>
<dbReference type="Proteomes" id="UP001286456">
    <property type="component" value="Unassembled WGS sequence"/>
</dbReference>
<proteinExistence type="predicted"/>
<evidence type="ECO:0000256" key="1">
    <source>
        <dbReference type="SAM" id="MobiDB-lite"/>
    </source>
</evidence>